<feature type="transmembrane region" description="Helical" evidence="1">
    <location>
        <begin position="12"/>
        <end position="32"/>
    </location>
</feature>
<proteinExistence type="predicted"/>
<keyword evidence="1" id="KW-1133">Transmembrane helix</keyword>
<reference evidence="2" key="2">
    <citation type="submission" date="2021-04" db="EMBL/GenBank/DDBJ databases">
        <title>Genome-wide patterns of bracovirus chromosomal integration into multiple host tissues during parasitism.</title>
        <authorList>
            <person name="Chebbi M.A.C."/>
        </authorList>
    </citation>
    <scope>NUCLEOTIDE SEQUENCE</scope>
    <source>
        <tissue evidence="2">Whole body</tissue>
    </source>
</reference>
<keyword evidence="1" id="KW-0812">Transmembrane</keyword>
<sequence length="68" mass="7974">MRYQQSDAIDNYYLSLIPFFTLALIPEISPSYRFSSFLTSRTAPFLRILALRNLILCLTRGFFSSFLR</sequence>
<dbReference type="Proteomes" id="UP000729913">
    <property type="component" value="Unassembled WGS sequence"/>
</dbReference>
<keyword evidence="1" id="KW-0472">Membrane</keyword>
<accession>A0A8J5QUT6</accession>
<evidence type="ECO:0000256" key="1">
    <source>
        <dbReference type="SAM" id="Phobius"/>
    </source>
</evidence>
<protein>
    <submittedName>
        <fullName evidence="2">Uncharacterized protein</fullName>
    </submittedName>
</protein>
<reference evidence="2" key="1">
    <citation type="submission" date="2020-03" db="EMBL/GenBank/DDBJ databases">
        <authorList>
            <person name="Chebbi M.A."/>
            <person name="Drezen J.M."/>
        </authorList>
    </citation>
    <scope>NUCLEOTIDE SEQUENCE</scope>
    <source>
        <tissue evidence="2">Whole body</tissue>
    </source>
</reference>
<organism evidence="2 3">
    <name type="scientific">Cotesia typhae</name>
    <dbReference type="NCBI Taxonomy" id="2053667"/>
    <lineage>
        <taxon>Eukaryota</taxon>
        <taxon>Metazoa</taxon>
        <taxon>Ecdysozoa</taxon>
        <taxon>Arthropoda</taxon>
        <taxon>Hexapoda</taxon>
        <taxon>Insecta</taxon>
        <taxon>Pterygota</taxon>
        <taxon>Neoptera</taxon>
        <taxon>Endopterygota</taxon>
        <taxon>Hymenoptera</taxon>
        <taxon>Apocrita</taxon>
        <taxon>Ichneumonoidea</taxon>
        <taxon>Braconidae</taxon>
        <taxon>Microgastrinae</taxon>
        <taxon>Cotesia</taxon>
    </lineage>
</organism>
<dbReference type="EMBL" id="JAAOIC020000032">
    <property type="protein sequence ID" value="KAG8039701.1"/>
    <property type="molecule type" value="Genomic_DNA"/>
</dbReference>
<comment type="caution">
    <text evidence="2">The sequence shown here is derived from an EMBL/GenBank/DDBJ whole genome shotgun (WGS) entry which is preliminary data.</text>
</comment>
<evidence type="ECO:0000313" key="2">
    <source>
        <dbReference type="EMBL" id="KAG8039701.1"/>
    </source>
</evidence>
<dbReference type="AlphaFoldDB" id="A0A8J5QUT6"/>
<gene>
    <name evidence="2" type="ORF">G9C98_000430</name>
</gene>
<name>A0A8J5QUT6_9HYME</name>
<feature type="transmembrane region" description="Helical" evidence="1">
    <location>
        <begin position="44"/>
        <end position="63"/>
    </location>
</feature>
<keyword evidence="3" id="KW-1185">Reference proteome</keyword>
<evidence type="ECO:0000313" key="3">
    <source>
        <dbReference type="Proteomes" id="UP000729913"/>
    </source>
</evidence>